<evidence type="ECO:0000313" key="2">
    <source>
        <dbReference type="Proteomes" id="UP000268829"/>
    </source>
</evidence>
<evidence type="ECO:0000313" key="1">
    <source>
        <dbReference type="EMBL" id="RNB59376.1"/>
    </source>
</evidence>
<proteinExistence type="predicted"/>
<organism evidence="1 2">
    <name type="scientific">Brevibacillus gelatini</name>
    <dbReference type="NCBI Taxonomy" id="1655277"/>
    <lineage>
        <taxon>Bacteria</taxon>
        <taxon>Bacillati</taxon>
        <taxon>Bacillota</taxon>
        <taxon>Bacilli</taxon>
        <taxon>Bacillales</taxon>
        <taxon>Paenibacillaceae</taxon>
        <taxon>Brevibacillus</taxon>
    </lineage>
</organism>
<accession>A0A3M8B7G0</accession>
<keyword evidence="2" id="KW-1185">Reference proteome</keyword>
<dbReference type="Proteomes" id="UP000268829">
    <property type="component" value="Unassembled WGS sequence"/>
</dbReference>
<comment type="caution">
    <text evidence="1">The sequence shown here is derived from an EMBL/GenBank/DDBJ whole genome shotgun (WGS) entry which is preliminary data.</text>
</comment>
<protein>
    <submittedName>
        <fullName evidence="1">Uncharacterized protein</fullName>
    </submittedName>
</protein>
<sequence>MKNIEKLSLTWDDPYEESYTYYIEIDSNVNENFPEMNHLPIFVQLGVFENGVIDYWKNSSCVGLGIENAKIIIKKLQEYVDFWEGKN</sequence>
<dbReference type="RefSeq" id="WP_122903543.1">
    <property type="nucleotide sequence ID" value="NZ_RHHS01000013.1"/>
</dbReference>
<gene>
    <name evidence="1" type="ORF">EDM57_04330</name>
</gene>
<dbReference type="AlphaFoldDB" id="A0A3M8B7G0"/>
<name>A0A3M8B7G0_9BACL</name>
<dbReference type="EMBL" id="RHHS01000013">
    <property type="protein sequence ID" value="RNB59376.1"/>
    <property type="molecule type" value="Genomic_DNA"/>
</dbReference>
<reference evidence="1 2" key="1">
    <citation type="submission" date="2018-10" db="EMBL/GenBank/DDBJ databases">
        <title>Phylogenomics of Brevibacillus.</title>
        <authorList>
            <person name="Dunlap C."/>
        </authorList>
    </citation>
    <scope>NUCLEOTIDE SEQUENCE [LARGE SCALE GENOMIC DNA]</scope>
    <source>
        <strain evidence="1 2">DSM 100115</strain>
    </source>
</reference>